<keyword evidence="1" id="KW-0472">Membrane</keyword>
<evidence type="ECO:0000256" key="1">
    <source>
        <dbReference type="SAM" id="Phobius"/>
    </source>
</evidence>
<proteinExistence type="predicted"/>
<organism evidence="2 3">
    <name type="scientific">Sapientia aquatica</name>
    <dbReference type="NCBI Taxonomy" id="1549640"/>
    <lineage>
        <taxon>Bacteria</taxon>
        <taxon>Pseudomonadati</taxon>
        <taxon>Pseudomonadota</taxon>
        <taxon>Betaproteobacteria</taxon>
        <taxon>Burkholderiales</taxon>
        <taxon>Oxalobacteraceae</taxon>
        <taxon>Sapientia</taxon>
    </lineage>
</organism>
<feature type="transmembrane region" description="Helical" evidence="1">
    <location>
        <begin position="88"/>
        <end position="111"/>
    </location>
</feature>
<reference evidence="2 3" key="1">
    <citation type="submission" date="2019-03" db="EMBL/GenBank/DDBJ databases">
        <title>Sapientia aquatica gen. nov., sp. nov., isolated from a crater lake.</title>
        <authorList>
            <person name="Felfoldi T."/>
            <person name="Szabo A."/>
            <person name="Toth E."/>
            <person name="Schumann P."/>
            <person name="Keki Z."/>
            <person name="Marialigeti K."/>
            <person name="Mathe I."/>
        </authorList>
    </citation>
    <scope>NUCLEOTIDE SEQUENCE [LARGE SCALE GENOMIC DNA]</scope>
    <source>
        <strain evidence="2 3">SA-152</strain>
    </source>
</reference>
<protein>
    <recommendedName>
        <fullName evidence="4">Glycerophosphoryl diester phosphodiesterase membrane domain-containing protein</fullName>
    </recommendedName>
</protein>
<keyword evidence="1" id="KW-0812">Transmembrane</keyword>
<feature type="transmembrane region" description="Helical" evidence="1">
    <location>
        <begin position="171"/>
        <end position="191"/>
    </location>
</feature>
<name>A0A4R5W3Z1_9BURK</name>
<dbReference type="RefSeq" id="WP_133326653.1">
    <property type="nucleotide sequence ID" value="NZ_SMYL01000002.1"/>
</dbReference>
<evidence type="ECO:0000313" key="3">
    <source>
        <dbReference type="Proteomes" id="UP000294829"/>
    </source>
</evidence>
<feature type="transmembrane region" description="Helical" evidence="1">
    <location>
        <begin position="223"/>
        <end position="243"/>
    </location>
</feature>
<dbReference type="OrthoDB" id="8703329at2"/>
<sequence>MNSNPTSFLAIVRSSGRAALQWRLLLLWLITLLIPTALLTLPFAKVFAAQMDYSIHSSELAQHLSANAINDLIGSVMISGPVVQQTGALAFLLALLLSPFLSGTAITAARAQAPLAIGKLVHGGISEYWRLLRLMIVAIIPLGIAMGISAGLGQWSSGVAEKAILESDADFASHIVLAVTIIVLLIADATLDAGRAQFAHSTGKRSALKAWWRGTKLVFKRPLVSLGLFIVITLIGVVLAALFGEIRMNIAHVNTGGFVIAFILAQLMVASIVWLKLARLFAFTALSKPN</sequence>
<evidence type="ECO:0000313" key="2">
    <source>
        <dbReference type="EMBL" id="TDK67420.1"/>
    </source>
</evidence>
<dbReference type="AlphaFoldDB" id="A0A4R5W3Z1"/>
<evidence type="ECO:0008006" key="4">
    <source>
        <dbReference type="Google" id="ProtNLM"/>
    </source>
</evidence>
<comment type="caution">
    <text evidence="2">The sequence shown here is derived from an EMBL/GenBank/DDBJ whole genome shotgun (WGS) entry which is preliminary data.</text>
</comment>
<feature type="transmembrane region" description="Helical" evidence="1">
    <location>
        <begin position="255"/>
        <end position="275"/>
    </location>
</feature>
<dbReference type="Proteomes" id="UP000294829">
    <property type="component" value="Unassembled WGS sequence"/>
</dbReference>
<feature type="transmembrane region" description="Helical" evidence="1">
    <location>
        <begin position="131"/>
        <end position="151"/>
    </location>
</feature>
<keyword evidence="1" id="KW-1133">Transmembrane helix</keyword>
<accession>A0A4R5W3Z1</accession>
<keyword evidence="3" id="KW-1185">Reference proteome</keyword>
<gene>
    <name evidence="2" type="ORF">E2I14_06605</name>
</gene>
<dbReference type="EMBL" id="SMYL01000002">
    <property type="protein sequence ID" value="TDK67420.1"/>
    <property type="molecule type" value="Genomic_DNA"/>
</dbReference>